<proteinExistence type="predicted"/>
<organism evidence="2">
    <name type="scientific">Cucumis melo</name>
    <name type="common">Muskmelon</name>
    <dbReference type="NCBI Taxonomy" id="3656"/>
    <lineage>
        <taxon>Eukaryota</taxon>
        <taxon>Viridiplantae</taxon>
        <taxon>Streptophyta</taxon>
        <taxon>Embryophyta</taxon>
        <taxon>Tracheophyta</taxon>
        <taxon>Spermatophyta</taxon>
        <taxon>Magnoliopsida</taxon>
        <taxon>eudicotyledons</taxon>
        <taxon>Gunneridae</taxon>
        <taxon>Pentapetalae</taxon>
        <taxon>rosids</taxon>
        <taxon>fabids</taxon>
        <taxon>Cucurbitales</taxon>
        <taxon>Cucurbitaceae</taxon>
        <taxon>Benincaseae</taxon>
        <taxon>Cucumis</taxon>
    </lineage>
</organism>
<protein>
    <submittedName>
        <fullName evidence="2">Uncharacterized protein</fullName>
    </submittedName>
</protein>
<sequence>MDEPTLIRKIHPNRIIHSKDRVDIKSTSKHKKKTAQETKAMCVGALNQIPRSDKSQK</sequence>
<evidence type="ECO:0000313" key="2">
    <source>
        <dbReference type="EnsemblPlants" id="MELO3C023002.2.1"/>
    </source>
</evidence>
<dbReference type="Gramene" id="MELO3C023002.2.1">
    <property type="protein sequence ID" value="MELO3C023002.2.1"/>
    <property type="gene ID" value="MELO3C023002.2"/>
</dbReference>
<dbReference type="EnsemblPlants" id="MELO3C023002.2.1">
    <property type="protein sequence ID" value="MELO3C023002.2.1"/>
    <property type="gene ID" value="MELO3C023002.2"/>
</dbReference>
<accession>A0A9I9DSE3</accession>
<evidence type="ECO:0000256" key="1">
    <source>
        <dbReference type="SAM" id="MobiDB-lite"/>
    </source>
</evidence>
<name>A0A9I9DSE3_CUCME</name>
<reference evidence="2" key="1">
    <citation type="submission" date="2023-03" db="UniProtKB">
        <authorList>
            <consortium name="EnsemblPlants"/>
        </authorList>
    </citation>
    <scope>IDENTIFICATION</scope>
</reference>
<feature type="region of interest" description="Disordered" evidence="1">
    <location>
        <begin position="24"/>
        <end position="57"/>
    </location>
</feature>
<dbReference type="AlphaFoldDB" id="A0A9I9DSE3"/>